<protein>
    <submittedName>
        <fullName evidence="3">Helix-turn-helix domain-containing protein</fullName>
    </submittedName>
</protein>
<proteinExistence type="predicted"/>
<dbReference type="PANTHER" id="PTHR46797">
    <property type="entry name" value="HTH-TYPE TRANSCRIPTIONAL REGULATOR"/>
    <property type="match status" value="1"/>
</dbReference>
<dbReference type="InterPro" id="IPR010982">
    <property type="entry name" value="Lambda_DNA-bd_dom_sf"/>
</dbReference>
<dbReference type="InterPro" id="IPR050807">
    <property type="entry name" value="TransReg_Diox_bact_type"/>
</dbReference>
<evidence type="ECO:0000313" key="4">
    <source>
        <dbReference type="Proteomes" id="UP001207582"/>
    </source>
</evidence>
<dbReference type="Proteomes" id="UP001207582">
    <property type="component" value="Unassembled WGS sequence"/>
</dbReference>
<evidence type="ECO:0000256" key="1">
    <source>
        <dbReference type="ARBA" id="ARBA00023125"/>
    </source>
</evidence>
<name>A0ABT3J1K3_9RHOB</name>
<accession>A0ABT3J1K3</accession>
<evidence type="ECO:0000259" key="2">
    <source>
        <dbReference type="PROSITE" id="PS50943"/>
    </source>
</evidence>
<dbReference type="PANTHER" id="PTHR46797:SF1">
    <property type="entry name" value="METHYLPHOSPHONATE SYNTHASE"/>
    <property type="match status" value="1"/>
</dbReference>
<reference evidence="3 4" key="1">
    <citation type="submission" date="2022-10" db="EMBL/GenBank/DDBJ databases">
        <title>Defluviimonas sp. CAU 1641 isolated from mud.</title>
        <authorList>
            <person name="Kim W."/>
        </authorList>
    </citation>
    <scope>NUCLEOTIDE SEQUENCE [LARGE SCALE GENOMIC DNA]</scope>
    <source>
        <strain evidence="3 4">CAU 1641</strain>
    </source>
</reference>
<dbReference type="SMART" id="SM00530">
    <property type="entry name" value="HTH_XRE"/>
    <property type="match status" value="1"/>
</dbReference>
<dbReference type="Gene3D" id="1.10.260.40">
    <property type="entry name" value="lambda repressor-like DNA-binding domains"/>
    <property type="match status" value="1"/>
</dbReference>
<dbReference type="RefSeq" id="WP_264771617.1">
    <property type="nucleotide sequence ID" value="NZ_JAPDOG010000005.1"/>
</dbReference>
<dbReference type="PROSITE" id="PS50943">
    <property type="entry name" value="HTH_CROC1"/>
    <property type="match status" value="1"/>
</dbReference>
<gene>
    <name evidence="3" type="ORF">OM960_08140</name>
</gene>
<evidence type="ECO:0000313" key="3">
    <source>
        <dbReference type="EMBL" id="MCW3781559.1"/>
    </source>
</evidence>
<dbReference type="CDD" id="cd00093">
    <property type="entry name" value="HTH_XRE"/>
    <property type="match status" value="1"/>
</dbReference>
<keyword evidence="4" id="KW-1185">Reference proteome</keyword>
<sequence length="94" mass="10119">MTQSQPLIRPATVRSVKELGHVLRDARKAKKLTQADLARRSGLQAHHISSIETGATNPTAPTLFALLAALDLDCIILPRGQSLQGNPPGIEDIF</sequence>
<comment type="caution">
    <text evidence="3">The sequence shown here is derived from an EMBL/GenBank/DDBJ whole genome shotgun (WGS) entry which is preliminary data.</text>
</comment>
<dbReference type="InterPro" id="IPR001387">
    <property type="entry name" value="Cro/C1-type_HTH"/>
</dbReference>
<dbReference type="EMBL" id="JAPDOG010000005">
    <property type="protein sequence ID" value="MCW3781559.1"/>
    <property type="molecule type" value="Genomic_DNA"/>
</dbReference>
<feature type="domain" description="HTH cro/C1-type" evidence="2">
    <location>
        <begin position="23"/>
        <end position="77"/>
    </location>
</feature>
<dbReference type="Pfam" id="PF01381">
    <property type="entry name" value="HTH_3"/>
    <property type="match status" value="1"/>
</dbReference>
<dbReference type="SUPFAM" id="SSF47413">
    <property type="entry name" value="lambda repressor-like DNA-binding domains"/>
    <property type="match status" value="1"/>
</dbReference>
<keyword evidence="1" id="KW-0238">DNA-binding</keyword>
<organism evidence="3 4">
    <name type="scientific">Defluviimonas salinarum</name>
    <dbReference type="NCBI Taxonomy" id="2992147"/>
    <lineage>
        <taxon>Bacteria</taxon>
        <taxon>Pseudomonadati</taxon>
        <taxon>Pseudomonadota</taxon>
        <taxon>Alphaproteobacteria</taxon>
        <taxon>Rhodobacterales</taxon>
        <taxon>Paracoccaceae</taxon>
        <taxon>Albidovulum</taxon>
    </lineage>
</organism>